<reference evidence="1 2" key="1">
    <citation type="submission" date="2019-05" db="EMBL/GenBank/DDBJ databases">
        <title>Another draft genome of Portunus trituberculatus and its Hox gene families provides insights of decapod evolution.</title>
        <authorList>
            <person name="Jeong J.-H."/>
            <person name="Song I."/>
            <person name="Kim S."/>
            <person name="Choi T."/>
            <person name="Kim D."/>
            <person name="Ryu S."/>
            <person name="Kim W."/>
        </authorList>
    </citation>
    <scope>NUCLEOTIDE SEQUENCE [LARGE SCALE GENOMIC DNA]</scope>
    <source>
        <tissue evidence="1">Muscle</tissue>
    </source>
</reference>
<gene>
    <name evidence="1" type="ORF">E2C01_099304</name>
</gene>
<dbReference type="EMBL" id="VSRR010137190">
    <property type="protein sequence ID" value="MPD03659.1"/>
    <property type="molecule type" value="Genomic_DNA"/>
</dbReference>
<name>A0A5B7KF32_PORTR</name>
<accession>A0A5B7KF32</accession>
<protein>
    <submittedName>
        <fullName evidence="1">Uncharacterized protein</fullName>
    </submittedName>
</protein>
<keyword evidence="2" id="KW-1185">Reference proteome</keyword>
<comment type="caution">
    <text evidence="1">The sequence shown here is derived from an EMBL/GenBank/DDBJ whole genome shotgun (WGS) entry which is preliminary data.</text>
</comment>
<evidence type="ECO:0000313" key="1">
    <source>
        <dbReference type="EMBL" id="MPD03659.1"/>
    </source>
</evidence>
<organism evidence="1 2">
    <name type="scientific">Portunus trituberculatus</name>
    <name type="common">Swimming crab</name>
    <name type="synonym">Neptunus trituberculatus</name>
    <dbReference type="NCBI Taxonomy" id="210409"/>
    <lineage>
        <taxon>Eukaryota</taxon>
        <taxon>Metazoa</taxon>
        <taxon>Ecdysozoa</taxon>
        <taxon>Arthropoda</taxon>
        <taxon>Crustacea</taxon>
        <taxon>Multicrustacea</taxon>
        <taxon>Malacostraca</taxon>
        <taxon>Eumalacostraca</taxon>
        <taxon>Eucarida</taxon>
        <taxon>Decapoda</taxon>
        <taxon>Pleocyemata</taxon>
        <taxon>Brachyura</taxon>
        <taxon>Eubrachyura</taxon>
        <taxon>Portunoidea</taxon>
        <taxon>Portunidae</taxon>
        <taxon>Portuninae</taxon>
        <taxon>Portunus</taxon>
    </lineage>
</organism>
<dbReference type="AlphaFoldDB" id="A0A5B7KF32"/>
<dbReference type="Proteomes" id="UP000324222">
    <property type="component" value="Unassembled WGS sequence"/>
</dbReference>
<proteinExistence type="predicted"/>
<sequence length="74" mass="8600">MIQFRSEHISYRAKLRGDLLSDRLLTKRHVQWCGEVSHSKVEGCCRIRLWLPGVKGLFVLAVARQCSYTKPHFS</sequence>
<evidence type="ECO:0000313" key="2">
    <source>
        <dbReference type="Proteomes" id="UP000324222"/>
    </source>
</evidence>